<gene>
    <name evidence="2" type="ORF">GCM10009768_09100</name>
</gene>
<dbReference type="PANTHER" id="PTHR41700">
    <property type="entry name" value="GCN5-RELATED N-ACETYLTRANSFERASE"/>
    <property type="match status" value="1"/>
</dbReference>
<reference evidence="3" key="1">
    <citation type="journal article" date="2019" name="Int. J. Syst. Evol. Microbiol.">
        <title>The Global Catalogue of Microorganisms (GCM) 10K type strain sequencing project: providing services to taxonomists for standard genome sequencing and annotation.</title>
        <authorList>
            <consortium name="The Broad Institute Genomics Platform"/>
            <consortium name="The Broad Institute Genome Sequencing Center for Infectious Disease"/>
            <person name="Wu L."/>
            <person name="Ma J."/>
        </authorList>
    </citation>
    <scope>NUCLEOTIDE SEQUENCE [LARGE SCALE GENOMIC DNA]</scope>
    <source>
        <strain evidence="3">JCM 14736</strain>
    </source>
</reference>
<dbReference type="RefSeq" id="WP_344029872.1">
    <property type="nucleotide sequence ID" value="NZ_BAAAOB010000001.1"/>
</dbReference>
<dbReference type="SUPFAM" id="SSF55729">
    <property type="entry name" value="Acyl-CoA N-acyltransferases (Nat)"/>
    <property type="match status" value="1"/>
</dbReference>
<dbReference type="Proteomes" id="UP001500851">
    <property type="component" value="Unassembled WGS sequence"/>
</dbReference>
<dbReference type="EMBL" id="BAAAOB010000001">
    <property type="protein sequence ID" value="GAA1782357.1"/>
    <property type="molecule type" value="Genomic_DNA"/>
</dbReference>
<comment type="caution">
    <text evidence="2">The sequence shown here is derived from an EMBL/GenBank/DDBJ whole genome shotgun (WGS) entry which is preliminary data.</text>
</comment>
<evidence type="ECO:0000313" key="3">
    <source>
        <dbReference type="Proteomes" id="UP001500851"/>
    </source>
</evidence>
<protein>
    <recommendedName>
        <fullName evidence="4">GNAT superfamily acetyltransferase</fullName>
    </recommendedName>
</protein>
<feature type="region of interest" description="Disordered" evidence="1">
    <location>
        <begin position="260"/>
        <end position="279"/>
    </location>
</feature>
<name>A0ABP4XIU0_9MICO</name>
<dbReference type="PANTHER" id="PTHR41700:SF1">
    <property type="entry name" value="N-ACETYLTRANSFERASE DOMAIN-CONTAINING PROTEIN"/>
    <property type="match status" value="1"/>
</dbReference>
<dbReference type="Gene3D" id="3.40.630.30">
    <property type="match status" value="1"/>
</dbReference>
<feature type="compositionally biased region" description="Low complexity" evidence="1">
    <location>
        <begin position="260"/>
        <end position="273"/>
    </location>
</feature>
<accession>A0ABP4XIU0</accession>
<dbReference type="InterPro" id="IPR016181">
    <property type="entry name" value="Acyl_CoA_acyltransferase"/>
</dbReference>
<keyword evidence="3" id="KW-1185">Reference proteome</keyword>
<evidence type="ECO:0000256" key="1">
    <source>
        <dbReference type="SAM" id="MobiDB-lite"/>
    </source>
</evidence>
<evidence type="ECO:0008006" key="4">
    <source>
        <dbReference type="Google" id="ProtNLM"/>
    </source>
</evidence>
<organism evidence="2 3">
    <name type="scientific">Leucobacter iarius</name>
    <dbReference type="NCBI Taxonomy" id="333963"/>
    <lineage>
        <taxon>Bacteria</taxon>
        <taxon>Bacillati</taxon>
        <taxon>Actinomycetota</taxon>
        <taxon>Actinomycetes</taxon>
        <taxon>Micrococcales</taxon>
        <taxon>Microbacteriaceae</taxon>
        <taxon>Leucobacter</taxon>
    </lineage>
</organism>
<sequence>MRSDASGPDADADARLAEQRSGIAIRELDDMRSLAAVQRLYEAVWRTGPAGTPVTADLLRALAKSGNPVFGAFDGDELLGACFGFCSPPDTANFHSHIAGVTAGAQGRSIGLALKLRQRAWALGRGMRTMTWTFDPLIRRNAVFNLAKLGAEPVEYLTDFYGQMDDDVNRGDASDRLLVRWHLDRPLPPHREQAVPPPPEAIRIPVPADVETLRLDDPLRAAGWRLDLRRELGARMAAGASVIGFARDGHYLVVPAAASAASAAPPATAPTPAEKQETP</sequence>
<proteinExistence type="predicted"/>
<evidence type="ECO:0000313" key="2">
    <source>
        <dbReference type="EMBL" id="GAA1782357.1"/>
    </source>
</evidence>
<dbReference type="InterPro" id="IPR038764">
    <property type="entry name" value="GNAT_N_AcTrfase_prd"/>
</dbReference>